<name>A0AAV6Y0A4_9LAMI</name>
<dbReference type="Proteomes" id="UP000826271">
    <property type="component" value="Unassembled WGS sequence"/>
</dbReference>
<dbReference type="PANTHER" id="PTHR33116:SF70">
    <property type="entry name" value="NON-LTR RETROELEMENT REVERSE TRANSCRIPTASE-LIKE PROTEIN"/>
    <property type="match status" value="1"/>
</dbReference>
<accession>A0AAV6Y0A4</accession>
<evidence type="ECO:0000313" key="2">
    <source>
        <dbReference type="EMBL" id="KAG8387170.1"/>
    </source>
</evidence>
<evidence type="ECO:0000313" key="3">
    <source>
        <dbReference type="Proteomes" id="UP000826271"/>
    </source>
</evidence>
<dbReference type="PANTHER" id="PTHR33116">
    <property type="entry name" value="REVERSE TRANSCRIPTASE ZINC-BINDING DOMAIN-CONTAINING PROTEIN-RELATED-RELATED"/>
    <property type="match status" value="1"/>
</dbReference>
<proteinExistence type="predicted"/>
<dbReference type="SUPFAM" id="SSF56672">
    <property type="entry name" value="DNA/RNA polymerases"/>
    <property type="match status" value="1"/>
</dbReference>
<evidence type="ECO:0000259" key="1">
    <source>
        <dbReference type="PROSITE" id="PS50878"/>
    </source>
</evidence>
<protein>
    <recommendedName>
        <fullName evidence="1">Reverse transcriptase domain-containing protein</fullName>
    </recommendedName>
</protein>
<keyword evidence="3" id="KW-1185">Reference proteome</keyword>
<feature type="domain" description="Reverse transcriptase" evidence="1">
    <location>
        <begin position="1"/>
        <end position="149"/>
    </location>
</feature>
<dbReference type="AlphaFoldDB" id="A0AAV6Y0A4"/>
<dbReference type="Pfam" id="PF00078">
    <property type="entry name" value="RVT_1"/>
    <property type="match status" value="1"/>
</dbReference>
<comment type="caution">
    <text evidence="2">The sequence shown here is derived from an EMBL/GenBank/DDBJ whole genome shotgun (WGS) entry which is preliminary data.</text>
</comment>
<dbReference type="PROSITE" id="PS50878">
    <property type="entry name" value="RT_POL"/>
    <property type="match status" value="1"/>
</dbReference>
<dbReference type="EMBL" id="WHWC01000003">
    <property type="protein sequence ID" value="KAG8387170.1"/>
    <property type="molecule type" value="Genomic_DNA"/>
</dbReference>
<sequence>MNCVETAQSSILWNGEPLESTHHRCGLRQGDPLSSYLFILCMERLSYMIDQEVHHGNWDPIVIGRSGPSLSHMFFADDIIITAKNTPKSALTIKTTLDKFCKASGLKINLSKSKVFFAPKTPRDIKRDMTDILQIGPTNRLGKYLGVNVLHSRNSSDNFRDLVEKVQRRLSSWKAKNLNLAARTTLIQSVTTAIPTYTMHSCWIPTKICNQLDKLNRTFLWGSDESTKKVHLVGWDRVIKSKSQGGLGIRETRKANMAMLAKMGWRVFNKAQGPLLEQQYDGKNCNIKVILQQSIGVDDTGNFKSQNE</sequence>
<reference evidence="2" key="1">
    <citation type="submission" date="2019-10" db="EMBL/GenBank/DDBJ databases">
        <authorList>
            <person name="Zhang R."/>
            <person name="Pan Y."/>
            <person name="Wang J."/>
            <person name="Ma R."/>
            <person name="Yu S."/>
        </authorList>
    </citation>
    <scope>NUCLEOTIDE SEQUENCE</scope>
    <source>
        <strain evidence="2">LA-IB0</strain>
        <tissue evidence="2">Leaf</tissue>
    </source>
</reference>
<gene>
    <name evidence="2" type="ORF">BUALT_Bualt03G0225300</name>
</gene>
<dbReference type="InterPro" id="IPR000477">
    <property type="entry name" value="RT_dom"/>
</dbReference>
<organism evidence="2 3">
    <name type="scientific">Buddleja alternifolia</name>
    <dbReference type="NCBI Taxonomy" id="168488"/>
    <lineage>
        <taxon>Eukaryota</taxon>
        <taxon>Viridiplantae</taxon>
        <taxon>Streptophyta</taxon>
        <taxon>Embryophyta</taxon>
        <taxon>Tracheophyta</taxon>
        <taxon>Spermatophyta</taxon>
        <taxon>Magnoliopsida</taxon>
        <taxon>eudicotyledons</taxon>
        <taxon>Gunneridae</taxon>
        <taxon>Pentapetalae</taxon>
        <taxon>asterids</taxon>
        <taxon>lamiids</taxon>
        <taxon>Lamiales</taxon>
        <taxon>Scrophulariaceae</taxon>
        <taxon>Buddlejeae</taxon>
        <taxon>Buddleja</taxon>
    </lineage>
</organism>
<dbReference type="InterPro" id="IPR043502">
    <property type="entry name" value="DNA/RNA_pol_sf"/>
</dbReference>